<dbReference type="GO" id="GO:0016020">
    <property type="term" value="C:membrane"/>
    <property type="evidence" value="ECO:0000318"/>
    <property type="project" value="GO_Central"/>
</dbReference>
<keyword evidence="5 12" id="KW-0812">Transmembrane</keyword>
<dbReference type="Ensembl" id="ENSXETT00000065249">
    <property type="protein sequence ID" value="ENSXETP00000058318"/>
    <property type="gene ID" value="ENSXETG00000031522"/>
</dbReference>
<dbReference type="Xenbase" id="XB-GENE-29099591">
    <property type="gene designation" value="t2r37"/>
</dbReference>
<organism evidence="14">
    <name type="scientific">Xenopus tropicalis</name>
    <name type="common">Western clawed frog</name>
    <name type="synonym">Silurana tropicalis</name>
    <dbReference type="NCBI Taxonomy" id="8364"/>
    <lineage>
        <taxon>Eukaryota</taxon>
        <taxon>Metazoa</taxon>
        <taxon>Chordata</taxon>
        <taxon>Craniata</taxon>
        <taxon>Vertebrata</taxon>
        <taxon>Euteleostomi</taxon>
        <taxon>Amphibia</taxon>
        <taxon>Batrachia</taxon>
        <taxon>Anura</taxon>
        <taxon>Pipoidea</taxon>
        <taxon>Pipidae</taxon>
        <taxon>Xenopodinae</taxon>
        <taxon>Xenopus</taxon>
        <taxon>Silurana</taxon>
    </lineage>
</organism>
<dbReference type="RefSeq" id="NP_001165494.1">
    <property type="nucleotide sequence ID" value="NM_001172023.1"/>
</dbReference>
<evidence type="ECO:0000313" key="18">
    <source>
        <dbReference type="Xenbase" id="XB-GENE-29099591"/>
    </source>
</evidence>
<dbReference type="GO" id="GO:0001580">
    <property type="term" value="P:detection of chemical stimulus involved in sensory perception of bitter taste"/>
    <property type="evidence" value="ECO:0000318"/>
    <property type="project" value="GO_Central"/>
</dbReference>
<evidence type="ECO:0000256" key="6">
    <source>
        <dbReference type="ARBA" id="ARBA00022989"/>
    </source>
</evidence>
<keyword evidence="9 12" id="KW-0675">Receptor</keyword>
<feature type="transmembrane region" description="Helical" evidence="13">
    <location>
        <begin position="179"/>
        <end position="208"/>
    </location>
</feature>
<dbReference type="KEGG" id="xtr:100335086"/>
<dbReference type="PaxDb" id="8364-ENSXETP00000058318"/>
<dbReference type="FunFam" id="1.20.1070.10:FF:000055">
    <property type="entry name" value="Taste receptor type 2"/>
    <property type="match status" value="1"/>
</dbReference>
<evidence type="ECO:0000313" key="17">
    <source>
        <dbReference type="RefSeq" id="NP_001165494.1"/>
    </source>
</evidence>
<feature type="transmembrane region" description="Helical" evidence="13">
    <location>
        <begin position="264"/>
        <end position="281"/>
    </location>
</feature>
<reference evidence="15" key="3">
    <citation type="submission" date="2020-05" db="UniProtKB">
        <authorList>
            <consortium name="Ensembl"/>
        </authorList>
    </citation>
    <scope>IDENTIFICATION</scope>
</reference>
<comment type="subcellular location">
    <subcellularLocation>
        <location evidence="1 12">Membrane</location>
        <topology evidence="1 12">Multi-pass membrane protein</topology>
    </subcellularLocation>
</comment>
<feature type="transmembrane region" description="Helical" evidence="13">
    <location>
        <begin position="87"/>
        <end position="111"/>
    </location>
</feature>
<dbReference type="Pfam" id="PF05296">
    <property type="entry name" value="TAS2R"/>
    <property type="match status" value="1"/>
</dbReference>
<name>Q2AB48_XENTR</name>
<proteinExistence type="inferred from homology"/>
<keyword evidence="3 12" id="KW-0919">Taste</keyword>
<reference evidence="14 17" key="1">
    <citation type="journal article" date="2006" name="Mol. Biol. Evol.">
        <title>Lineage-specific expansions and contractions of the bitter taste receptor gene repertoire in vertebrates.</title>
        <authorList>
            <consortium name="SMBE Tri-National Young Investigators"/>
            <person name="Go Y."/>
        </authorList>
    </citation>
    <scope>NUCLEOTIDE SEQUENCE</scope>
</reference>
<evidence type="ECO:0000256" key="12">
    <source>
        <dbReference type="RuleBase" id="RU004424"/>
    </source>
</evidence>
<evidence type="ECO:0000313" key="14">
    <source>
        <dbReference type="EMBL" id="BAE80419.1"/>
    </source>
</evidence>
<dbReference type="EMBL" id="AB249805">
    <property type="protein sequence ID" value="BAE80419.1"/>
    <property type="molecule type" value="Genomic_DNA"/>
</dbReference>
<dbReference type="PANTHER" id="PTHR11394">
    <property type="entry name" value="TASTE RECEPTOR TYPE 2"/>
    <property type="match status" value="1"/>
</dbReference>
<dbReference type="Gene3D" id="1.20.1070.10">
    <property type="entry name" value="Rhodopsin 7-helix transmembrane proteins"/>
    <property type="match status" value="1"/>
</dbReference>
<dbReference type="Proteomes" id="UP000008143">
    <property type="component" value="Chromosome 9"/>
</dbReference>
<evidence type="ECO:0000256" key="3">
    <source>
        <dbReference type="ARBA" id="ARBA00022480"/>
    </source>
</evidence>
<feature type="transmembrane region" description="Helical" evidence="13">
    <location>
        <begin position="50"/>
        <end position="75"/>
    </location>
</feature>
<feature type="transmembrane region" description="Helical" evidence="13">
    <location>
        <begin position="6"/>
        <end position="38"/>
    </location>
</feature>
<dbReference type="GeneTree" id="ENSGT01150000286961"/>
<dbReference type="OrthoDB" id="8876749at2759"/>
<feature type="transmembrane region" description="Helical" evidence="13">
    <location>
        <begin position="131"/>
        <end position="149"/>
    </location>
</feature>
<dbReference type="CTD" id="100335086"/>
<reference evidence="15" key="2">
    <citation type="journal article" date="2010" name="Science">
        <title>The genome of the Western clawed frog Xenopus tropicalis.</title>
        <authorList>
            <person name="Hellsten U."/>
            <person name="Harland R.M."/>
            <person name="Gilchrist M.J."/>
            <person name="Hendrix D."/>
            <person name="Jurka J."/>
            <person name="Kapitonov V."/>
            <person name="Ovcharenko I."/>
            <person name="Putnam N.H."/>
            <person name="Shu S."/>
            <person name="Taher L."/>
            <person name="Blitz I.L."/>
            <person name="Blumberg B."/>
            <person name="Dichmann D.S."/>
            <person name="Dubchak I."/>
            <person name="Amaya E."/>
            <person name="Detter J.C."/>
            <person name="Fletcher R."/>
            <person name="Gerhard D.S."/>
            <person name="Goodstein D."/>
            <person name="Graves T."/>
            <person name="Grigoriev I.V."/>
            <person name="Grimwood J."/>
            <person name="Kawashima T."/>
            <person name="Lindquist E."/>
            <person name="Lucas S.M."/>
            <person name="Mead P.E."/>
            <person name="Mitros T."/>
            <person name="Ogino H."/>
            <person name="Ohta Y."/>
            <person name="Poliakov A.V."/>
            <person name="Pollet N."/>
            <person name="Robert J."/>
            <person name="Salamov A."/>
            <person name="Sater A.K."/>
            <person name="Schmutz J."/>
            <person name="Terry A."/>
            <person name="Vize P.D."/>
            <person name="Warren W.C."/>
            <person name="Wells D."/>
            <person name="Wills A."/>
            <person name="Wilson R.K."/>
            <person name="Zimmerman L.B."/>
            <person name="Zorn A.M."/>
            <person name="Grainger R."/>
            <person name="Grammer T."/>
            <person name="Khokha M.K."/>
            <person name="Richardson P.M."/>
            <person name="Rokhsar D.S."/>
        </authorList>
    </citation>
    <scope>NUCLEOTIDE SEQUENCE [LARGE SCALE GENOMIC DNA]</scope>
    <source>
        <strain evidence="15">Nigerian</strain>
    </source>
</reference>
<keyword evidence="6 13" id="KW-1133">Transmembrane helix</keyword>
<evidence type="ECO:0000256" key="9">
    <source>
        <dbReference type="ARBA" id="ARBA00023170"/>
    </source>
</evidence>
<gene>
    <name evidence="15 17 18" type="primary">t2r37</name>
</gene>
<dbReference type="HOGENOM" id="CLU_072337_3_0_1"/>
<feature type="transmembrane region" description="Helical" evidence="13">
    <location>
        <begin position="229"/>
        <end position="252"/>
    </location>
</feature>
<evidence type="ECO:0000313" key="16">
    <source>
        <dbReference type="Proteomes" id="UP000008143"/>
    </source>
</evidence>
<dbReference type="GeneID" id="100335086"/>
<evidence type="ECO:0000256" key="8">
    <source>
        <dbReference type="ARBA" id="ARBA00023136"/>
    </source>
</evidence>
<reference evidence="17" key="4">
    <citation type="submission" date="2025-04" db="UniProtKB">
        <authorList>
            <consortium name="RefSeq"/>
        </authorList>
    </citation>
    <scope>IDENTIFICATION</scope>
</reference>
<dbReference type="PANTHER" id="PTHR11394:SF158">
    <property type="entry name" value="TASTE RECEPTOR TYPE 2"/>
    <property type="match status" value="1"/>
</dbReference>
<evidence type="ECO:0000256" key="4">
    <source>
        <dbReference type="ARBA" id="ARBA00022606"/>
    </source>
</evidence>
<keyword evidence="8 12" id="KW-0472">Membrane</keyword>
<evidence type="ECO:0000256" key="13">
    <source>
        <dbReference type="SAM" id="Phobius"/>
    </source>
</evidence>
<evidence type="ECO:0000256" key="11">
    <source>
        <dbReference type="RuleBase" id="RU004423"/>
    </source>
</evidence>
<dbReference type="AlphaFoldDB" id="Q2AB48"/>
<protein>
    <recommendedName>
        <fullName evidence="12">Taste receptor type 2</fullName>
    </recommendedName>
</protein>
<dbReference type="STRING" id="8364.ENSXETP00000033544"/>
<keyword evidence="10 12" id="KW-0807">Transducer</keyword>
<evidence type="ECO:0000256" key="1">
    <source>
        <dbReference type="ARBA" id="ARBA00004141"/>
    </source>
</evidence>
<keyword evidence="7 12" id="KW-0297">G-protein coupled receptor</keyword>
<evidence type="ECO:0000256" key="7">
    <source>
        <dbReference type="ARBA" id="ARBA00023040"/>
    </source>
</evidence>
<evidence type="ECO:0000256" key="2">
    <source>
        <dbReference type="ARBA" id="ARBA00007376"/>
    </source>
</evidence>
<keyword evidence="16" id="KW-1185">Reference proteome</keyword>
<keyword evidence="4 12" id="KW-0716">Sensory transduction</keyword>
<evidence type="ECO:0000313" key="15">
    <source>
        <dbReference type="Ensembl" id="ENSXETP00000058318"/>
    </source>
</evidence>
<accession>Q2AB48</accession>
<evidence type="ECO:0000256" key="5">
    <source>
        <dbReference type="ARBA" id="ARBA00022692"/>
    </source>
</evidence>
<dbReference type="SUPFAM" id="SSF81321">
    <property type="entry name" value="Family A G protein-coupled receptor-like"/>
    <property type="match status" value="1"/>
</dbReference>
<dbReference type="GO" id="GO:0004930">
    <property type="term" value="F:G protein-coupled receptor activity"/>
    <property type="evidence" value="ECO:0007669"/>
    <property type="project" value="UniProtKB-KW"/>
</dbReference>
<dbReference type="GO" id="GO:0033038">
    <property type="term" value="F:bitter taste receptor activity"/>
    <property type="evidence" value="ECO:0000318"/>
    <property type="project" value="GO_Central"/>
</dbReference>
<comment type="similarity">
    <text evidence="2 11">Belongs to the G-protein coupled receptor T2R family.</text>
</comment>
<dbReference type="Bgee" id="ENSXETG00000031522">
    <property type="expression patterns" value="Expressed in blastula"/>
</dbReference>
<evidence type="ECO:0000256" key="10">
    <source>
        <dbReference type="ARBA" id="ARBA00023224"/>
    </source>
</evidence>
<sequence length="305" mass="34408">MDLHNFGLVFWFFLLILEVIIGTLTNAFIVVVLLLGYFKKQTMNESDKILIALSITNICSSLVSSAAIMILFMWPWIYSHSNATFCIFSLTIFGTISMVWLTACLCVFYFVKILNFSSGILLWAKMKISNFVPWLIFFSELVSLCWTFFTMLPLVTKEQSSGNISSLHSVNATSDTNTIIFELICTAVSLPLMIIIITTFSTTGSLYLHRRRMEKNLGASSSLKAHQSVVWMMIRLLLLYTLVFVVQILHFSGTVAPLSFEYCLNYFILFSIPVAQSVLLIQGNPKLKDKLKQISLVCTTADGTK</sequence>
<dbReference type="OMA" id="HESAVWM"/>
<dbReference type="AGR" id="Xenbase:XB-GENE-29099591"/>
<dbReference type="InterPro" id="IPR007960">
    <property type="entry name" value="TAS2R"/>
</dbReference>